<keyword evidence="2" id="KW-1185">Reference proteome</keyword>
<proteinExistence type="predicted"/>
<sequence length="116" mass="12831">MLEPIKCKRCKARFASPVTHSRHITTVRPPAGQLDRCRTAEDMEYMGMLKRDGVWFNSDNPRWAWSPGNVTLDHPPASTPAPAAASSLDELDDLLGADLDDDLLGLDAEDDLEDLL</sequence>
<dbReference type="KEGG" id="vg:62680273"/>
<dbReference type="GeneID" id="62680273"/>
<dbReference type="EMBL" id="MN478374">
    <property type="protein sequence ID" value="QGH44972.1"/>
    <property type="molecule type" value="Genomic_DNA"/>
</dbReference>
<protein>
    <submittedName>
        <fullName evidence="1">Uncharacterized protein</fullName>
    </submittedName>
</protein>
<name>A0A5Q2UAB3_9CAUD</name>
<reference evidence="1 2" key="1">
    <citation type="submission" date="2019-09" db="EMBL/GenBank/DDBJ databases">
        <title>Phages that infect the bacterial plant pathogen.</title>
        <authorList>
            <person name="Lightbourn L."/>
            <person name="Amarillas L."/>
            <person name="Estrada M."/>
            <person name="Leon R."/>
            <person name="Figueroa L."/>
        </authorList>
    </citation>
    <scope>NUCLEOTIDE SEQUENCE [LARGE SCALE GENOMIC DNA]</scope>
</reference>
<dbReference type="Proteomes" id="UP000383418">
    <property type="component" value="Segment"/>
</dbReference>
<organism evidence="1 2">
    <name type="scientific">Bacteriophage Phobos</name>
    <dbReference type="NCBI Taxonomy" id="2662138"/>
    <lineage>
        <taxon>Viruses</taxon>
        <taxon>Duplodnaviria</taxon>
        <taxon>Heunggongvirae</taxon>
        <taxon>Uroviricota</taxon>
        <taxon>Caudoviricetes</taxon>
        <taxon>Casjensviridae</taxon>
        <taxon>Phobosvirus</taxon>
        <taxon>Phobosvirus phobos</taxon>
    </lineage>
</organism>
<accession>A0A5Q2UAB3</accession>
<evidence type="ECO:0000313" key="1">
    <source>
        <dbReference type="EMBL" id="QGH44972.1"/>
    </source>
</evidence>
<dbReference type="RefSeq" id="YP_009997755.1">
    <property type="nucleotide sequence ID" value="NC_052977.1"/>
</dbReference>
<evidence type="ECO:0000313" key="2">
    <source>
        <dbReference type="Proteomes" id="UP000383418"/>
    </source>
</evidence>